<name>A0A854D516_ACTNA</name>
<comment type="caution">
    <text evidence="1">The sequence shown here is derived from an EMBL/GenBank/DDBJ whole genome shotgun (WGS) entry which is preliminary data.</text>
</comment>
<gene>
    <name evidence="1" type="ORF">BKH33_11060</name>
</gene>
<dbReference type="AlphaFoldDB" id="A0A854D516"/>
<dbReference type="Proteomes" id="UP000187035">
    <property type="component" value="Unassembled WGS sequence"/>
</dbReference>
<accession>A0A854D516</accession>
<reference evidence="1 2" key="1">
    <citation type="submission" date="2016-12" db="EMBL/GenBank/DDBJ databases">
        <title>Genomic comparison of strains in the 'Actinomyces naeslundii' group.</title>
        <authorList>
            <person name="Mughal S.R."/>
            <person name="Do T."/>
            <person name="Gilbert S.C."/>
            <person name="Witherden E.A."/>
            <person name="Didelot X."/>
            <person name="Beighton D."/>
        </authorList>
    </citation>
    <scope>NUCLEOTIDE SEQUENCE [LARGE SCALE GENOMIC DNA]</scope>
    <source>
        <strain evidence="1 2">NCTC 10301</strain>
    </source>
</reference>
<evidence type="ECO:0000313" key="1">
    <source>
        <dbReference type="EMBL" id="OMG33224.1"/>
    </source>
</evidence>
<proteinExistence type="predicted"/>
<evidence type="ECO:0000313" key="2">
    <source>
        <dbReference type="Proteomes" id="UP000187035"/>
    </source>
</evidence>
<sequence>MVGPQNPPIALNQQTIFSNSLTQLTVPTERHCQITPSFKHILMIRAKLSFHITKKITTDANRHTLVFITHQGHSSDETHREEIMLHRITLRHITTIVA</sequence>
<organism evidence="1 2">
    <name type="scientific">Actinomyces naeslundii</name>
    <dbReference type="NCBI Taxonomy" id="1655"/>
    <lineage>
        <taxon>Bacteria</taxon>
        <taxon>Bacillati</taxon>
        <taxon>Actinomycetota</taxon>
        <taxon>Actinomycetes</taxon>
        <taxon>Actinomycetales</taxon>
        <taxon>Actinomycetaceae</taxon>
        <taxon>Actinomyces</taxon>
    </lineage>
</organism>
<protein>
    <submittedName>
        <fullName evidence="1">Uncharacterized protein</fullName>
    </submittedName>
</protein>
<dbReference type="EMBL" id="MSRR01000027">
    <property type="protein sequence ID" value="OMG33224.1"/>
    <property type="molecule type" value="Genomic_DNA"/>
</dbReference>